<dbReference type="EMBL" id="QLYX01000005">
    <property type="protein sequence ID" value="RAY14604.1"/>
    <property type="molecule type" value="Genomic_DNA"/>
</dbReference>
<dbReference type="Pfam" id="PF21806">
    <property type="entry name" value="DUF6879"/>
    <property type="match status" value="1"/>
</dbReference>
<dbReference type="Proteomes" id="UP000251891">
    <property type="component" value="Unassembled WGS sequence"/>
</dbReference>
<dbReference type="OrthoDB" id="4562627at2"/>
<sequence length="77" mass="8879">MTPDDIAEHEREWGDLVRVMVARSVVIRRARVASEPLAPFIRFEYEGTGPLNLASSEQVRWLPRTRASDLRLPDNDF</sequence>
<gene>
    <name evidence="2" type="ORF">DPM19_12615</name>
</gene>
<comment type="caution">
    <text evidence="2">The sequence shown here is derived from an EMBL/GenBank/DDBJ whole genome shotgun (WGS) entry which is preliminary data.</text>
</comment>
<evidence type="ECO:0000313" key="2">
    <source>
        <dbReference type="EMBL" id="RAY14604.1"/>
    </source>
</evidence>
<dbReference type="RefSeq" id="WP_111866629.1">
    <property type="nucleotide sequence ID" value="NZ_QLYX01000005.1"/>
</dbReference>
<evidence type="ECO:0000313" key="3">
    <source>
        <dbReference type="Proteomes" id="UP000251891"/>
    </source>
</evidence>
<reference evidence="2 3" key="1">
    <citation type="submission" date="2018-06" db="EMBL/GenBank/DDBJ databases">
        <title>Actinomadura craniellae sp. nov. isolated from marine sponge Craniella sp.</title>
        <authorList>
            <person name="Li L."/>
            <person name="Xu Q.H."/>
            <person name="Lin H.W."/>
            <person name="Lu Y.H."/>
        </authorList>
    </citation>
    <scope>NUCLEOTIDE SEQUENCE [LARGE SCALE GENOMIC DNA]</scope>
    <source>
        <strain evidence="2 3">LHW63021</strain>
    </source>
</reference>
<name>A0A365H662_9ACTN</name>
<dbReference type="InterPro" id="IPR049244">
    <property type="entry name" value="DUF6879"/>
</dbReference>
<dbReference type="AlphaFoldDB" id="A0A365H662"/>
<protein>
    <recommendedName>
        <fullName evidence="1">DUF6879 domain-containing protein</fullName>
    </recommendedName>
</protein>
<evidence type="ECO:0000259" key="1">
    <source>
        <dbReference type="Pfam" id="PF21806"/>
    </source>
</evidence>
<keyword evidence="3" id="KW-1185">Reference proteome</keyword>
<accession>A0A365H662</accession>
<organism evidence="2 3">
    <name type="scientific">Actinomadura craniellae</name>
    <dbReference type="NCBI Taxonomy" id="2231787"/>
    <lineage>
        <taxon>Bacteria</taxon>
        <taxon>Bacillati</taxon>
        <taxon>Actinomycetota</taxon>
        <taxon>Actinomycetes</taxon>
        <taxon>Streptosporangiales</taxon>
        <taxon>Thermomonosporaceae</taxon>
        <taxon>Actinomadura</taxon>
    </lineage>
</organism>
<proteinExistence type="predicted"/>
<feature type="domain" description="DUF6879" evidence="1">
    <location>
        <begin position="4"/>
        <end position="77"/>
    </location>
</feature>